<dbReference type="Pfam" id="PF11528">
    <property type="entry name" value="DUF3224"/>
    <property type="match status" value="1"/>
</dbReference>
<keyword evidence="3" id="KW-1185">Reference proteome</keyword>
<gene>
    <name evidence="2" type="ORF">EV385_5567</name>
</gene>
<dbReference type="AlphaFoldDB" id="A0A4V2G7S4"/>
<reference evidence="2 3" key="1">
    <citation type="submission" date="2019-02" db="EMBL/GenBank/DDBJ databases">
        <title>Sequencing the genomes of 1000 actinobacteria strains.</title>
        <authorList>
            <person name="Klenk H.-P."/>
        </authorList>
    </citation>
    <scope>NUCLEOTIDE SEQUENCE [LARGE SCALE GENOMIC DNA]</scope>
    <source>
        <strain evidence="2 3">DSM 45162</strain>
    </source>
</reference>
<sequence length="166" mass="16603">MSAARGFRVCVTLGVLAIVLGPATSTQAAAHCTPVTGSYVERPVTGPSCPSPVGLCIQATYRGGVSGTLVGRATSIVPTADTPTTTVQLFTSDSTLTGRVGGRTGTLIIKNAGAFTSGGDGSIVDLQTITGGTGYLAGATGALRAQGTFTFPDGGRSRYTGKVCFH</sequence>
<dbReference type="OrthoDB" id="9839234at2"/>
<evidence type="ECO:0000313" key="2">
    <source>
        <dbReference type="EMBL" id="RZU53636.1"/>
    </source>
</evidence>
<dbReference type="SUPFAM" id="SSF159238">
    <property type="entry name" value="SO1590-like"/>
    <property type="match status" value="1"/>
</dbReference>
<keyword evidence="1" id="KW-0732">Signal</keyword>
<organism evidence="2 3">
    <name type="scientific">Krasilnikovia cinnamomea</name>
    <dbReference type="NCBI Taxonomy" id="349313"/>
    <lineage>
        <taxon>Bacteria</taxon>
        <taxon>Bacillati</taxon>
        <taxon>Actinomycetota</taxon>
        <taxon>Actinomycetes</taxon>
        <taxon>Micromonosporales</taxon>
        <taxon>Micromonosporaceae</taxon>
        <taxon>Krasilnikovia</taxon>
    </lineage>
</organism>
<name>A0A4V2G7S4_9ACTN</name>
<dbReference type="RefSeq" id="WP_130512103.1">
    <property type="nucleotide sequence ID" value="NZ_SHKY01000001.1"/>
</dbReference>
<evidence type="ECO:0000256" key="1">
    <source>
        <dbReference type="SAM" id="SignalP"/>
    </source>
</evidence>
<dbReference type="EMBL" id="SHKY01000001">
    <property type="protein sequence ID" value="RZU53636.1"/>
    <property type="molecule type" value="Genomic_DNA"/>
</dbReference>
<feature type="chain" id="PRO_5020323427" evidence="1">
    <location>
        <begin position="29"/>
        <end position="166"/>
    </location>
</feature>
<dbReference type="Proteomes" id="UP000292564">
    <property type="component" value="Unassembled WGS sequence"/>
</dbReference>
<comment type="caution">
    <text evidence="2">The sequence shown here is derived from an EMBL/GenBank/DDBJ whole genome shotgun (WGS) entry which is preliminary data.</text>
</comment>
<evidence type="ECO:0000313" key="3">
    <source>
        <dbReference type="Proteomes" id="UP000292564"/>
    </source>
</evidence>
<accession>A0A4V2G7S4</accession>
<dbReference type="InterPro" id="IPR023159">
    <property type="entry name" value="SO1590-like_sf"/>
</dbReference>
<proteinExistence type="predicted"/>
<dbReference type="InterPro" id="IPR021607">
    <property type="entry name" value="DUF3224"/>
</dbReference>
<feature type="signal peptide" evidence="1">
    <location>
        <begin position="1"/>
        <end position="28"/>
    </location>
</feature>
<dbReference type="Gene3D" id="2.40.350.10">
    <property type="entry name" value="SO1590-like"/>
    <property type="match status" value="1"/>
</dbReference>
<protein>
    <submittedName>
        <fullName evidence="2">Uncharacterized protein DUF3224</fullName>
    </submittedName>
</protein>